<sequence>MSEEKIGKPAPLRWWDTYTGFLVAFFGLLGTMFLLIYVASILKGTS</sequence>
<keyword evidence="1" id="KW-0472">Membrane</keyword>
<keyword evidence="3" id="KW-0614">Plasmid</keyword>
<protein>
    <submittedName>
        <fullName evidence="2">Uncharacterized protein</fullName>
    </submittedName>
</protein>
<evidence type="ECO:0000313" key="3">
    <source>
        <dbReference type="EMBL" id="SPK74895.1"/>
    </source>
</evidence>
<evidence type="ECO:0000256" key="1">
    <source>
        <dbReference type="SAM" id="Phobius"/>
    </source>
</evidence>
<evidence type="ECO:0000313" key="2">
    <source>
        <dbReference type="EMBL" id="SPK70089.1"/>
    </source>
</evidence>
<keyword evidence="1" id="KW-0812">Transmembrane</keyword>
<dbReference type="EMBL" id="OOEF01000029">
    <property type="protein sequence ID" value="SPK70089.1"/>
    <property type="molecule type" value="Genomic_DNA"/>
</dbReference>
<accession>A0A375I9B8</accession>
<dbReference type="RefSeq" id="WP_172583339.1">
    <property type="nucleotide sequence ID" value="NZ_LT991977.1"/>
</dbReference>
<keyword evidence="1" id="KW-1133">Transmembrane helix</keyword>
<evidence type="ECO:0000313" key="4">
    <source>
        <dbReference type="Proteomes" id="UP000255505"/>
    </source>
</evidence>
<feature type="transmembrane region" description="Helical" evidence="1">
    <location>
        <begin position="20"/>
        <end position="42"/>
    </location>
</feature>
<proteinExistence type="predicted"/>
<reference evidence="2 4" key="1">
    <citation type="submission" date="2018-01" db="EMBL/GenBank/DDBJ databases">
        <authorList>
            <person name="Gaut B.S."/>
            <person name="Morton B.R."/>
            <person name="Clegg M.T."/>
            <person name="Duvall M.R."/>
        </authorList>
    </citation>
    <scope>NUCLEOTIDE SEQUENCE [LARGE SCALE GENOMIC DNA]</scope>
    <source>
        <strain evidence="2">Cupriavidus taiwanensis LMG 19425</strain>
        <plasmid evidence="4">Plasmid ii</plasmid>
    </source>
</reference>
<name>A0A375I9B8_9BURK</name>
<dbReference type="Proteomes" id="UP000255505">
    <property type="component" value="Plasmid II"/>
</dbReference>
<gene>
    <name evidence="3" type="ORF">CT19425_MP40090</name>
    <name evidence="2" type="ORF">CT19425_U350059</name>
</gene>
<organism evidence="2 4">
    <name type="scientific">Cupriavidus taiwanensis</name>
    <dbReference type="NCBI Taxonomy" id="164546"/>
    <lineage>
        <taxon>Bacteria</taxon>
        <taxon>Pseudomonadati</taxon>
        <taxon>Pseudomonadota</taxon>
        <taxon>Betaproteobacteria</taxon>
        <taxon>Burkholderiales</taxon>
        <taxon>Burkholderiaceae</taxon>
        <taxon>Cupriavidus</taxon>
    </lineage>
</organism>
<geneLocation type="plasmid" evidence="3">
    <name>II</name>
</geneLocation>
<dbReference type="Proteomes" id="UP000255505">
    <property type="component" value="Unassembled WGS sequence"/>
</dbReference>
<dbReference type="AlphaFoldDB" id="A0A375I9B8"/>
<dbReference type="EMBL" id="LT991977">
    <property type="protein sequence ID" value="SPK74895.1"/>
    <property type="molecule type" value="Genomic_DNA"/>
</dbReference>